<keyword evidence="8" id="KW-0375">Hydrogen ion transport</keyword>
<evidence type="ECO:0000256" key="9">
    <source>
        <dbReference type="RuleBase" id="RU003656"/>
    </source>
</evidence>
<evidence type="ECO:0000256" key="4">
    <source>
        <dbReference type="ARBA" id="ARBA00023065"/>
    </source>
</evidence>
<dbReference type="GO" id="GO:0005524">
    <property type="term" value="F:ATP binding"/>
    <property type="evidence" value="ECO:0007669"/>
    <property type="project" value="UniProtKB-UniRule"/>
</dbReference>
<dbReference type="GO" id="GO:0005886">
    <property type="term" value="C:plasma membrane"/>
    <property type="evidence" value="ECO:0007669"/>
    <property type="project" value="UniProtKB-SubCell"/>
</dbReference>
<evidence type="ECO:0000256" key="8">
    <source>
        <dbReference type="HAMAP-Rule" id="MF_00530"/>
    </source>
</evidence>
<gene>
    <name evidence="8 12" type="primary">atpC</name>
    <name evidence="12" type="ORF">CO057_02460</name>
</gene>
<dbReference type="Proteomes" id="UP000230251">
    <property type="component" value="Unassembled WGS sequence"/>
</dbReference>
<evidence type="ECO:0000313" key="12">
    <source>
        <dbReference type="EMBL" id="PJC24504.1"/>
    </source>
</evidence>
<dbReference type="GO" id="GO:0045259">
    <property type="term" value="C:proton-transporting ATP synthase complex"/>
    <property type="evidence" value="ECO:0007669"/>
    <property type="project" value="UniProtKB-KW"/>
</dbReference>
<evidence type="ECO:0000256" key="3">
    <source>
        <dbReference type="ARBA" id="ARBA00022448"/>
    </source>
</evidence>
<reference evidence="13" key="1">
    <citation type="submission" date="2017-09" db="EMBL/GenBank/DDBJ databases">
        <title>Depth-based differentiation of microbial function through sediment-hosted aquifers and enrichment of novel symbionts in the deep terrestrial subsurface.</title>
        <authorList>
            <person name="Probst A.J."/>
            <person name="Ladd B."/>
            <person name="Jarett J.K."/>
            <person name="Geller-Mcgrath D.E."/>
            <person name="Sieber C.M.K."/>
            <person name="Emerson J.B."/>
            <person name="Anantharaman K."/>
            <person name="Thomas B.C."/>
            <person name="Malmstrom R."/>
            <person name="Stieglmeier M."/>
            <person name="Klingl A."/>
            <person name="Woyke T."/>
            <person name="Ryan C.M."/>
            <person name="Banfield J.F."/>
        </authorList>
    </citation>
    <scope>NUCLEOTIDE SEQUENCE [LARGE SCALE GENOMIC DNA]</scope>
</reference>
<evidence type="ECO:0000256" key="5">
    <source>
        <dbReference type="ARBA" id="ARBA00023136"/>
    </source>
</evidence>
<evidence type="ECO:0000256" key="10">
    <source>
        <dbReference type="SAM" id="Coils"/>
    </source>
</evidence>
<keyword evidence="5 8" id="KW-0472">Membrane</keyword>
<dbReference type="HAMAP" id="MF_00530">
    <property type="entry name" value="ATP_synth_epsil_bac"/>
    <property type="match status" value="1"/>
</dbReference>
<feature type="domain" description="ATP synthase F1 complex delta/epsilon subunit N-terminal" evidence="11">
    <location>
        <begin position="5"/>
        <end position="83"/>
    </location>
</feature>
<evidence type="ECO:0000256" key="6">
    <source>
        <dbReference type="ARBA" id="ARBA00023196"/>
    </source>
</evidence>
<evidence type="ECO:0000256" key="2">
    <source>
        <dbReference type="ARBA" id="ARBA00005712"/>
    </source>
</evidence>
<dbReference type="NCBIfam" id="TIGR01216">
    <property type="entry name" value="ATP_synt_epsi"/>
    <property type="match status" value="1"/>
</dbReference>
<keyword evidence="3 8" id="KW-0813">Transport</keyword>
<dbReference type="GO" id="GO:0046933">
    <property type="term" value="F:proton-transporting ATP synthase activity, rotational mechanism"/>
    <property type="evidence" value="ECO:0007669"/>
    <property type="project" value="UniProtKB-UniRule"/>
</dbReference>
<evidence type="ECO:0000313" key="13">
    <source>
        <dbReference type="Proteomes" id="UP000230251"/>
    </source>
</evidence>
<dbReference type="EMBL" id="PFSI01000036">
    <property type="protein sequence ID" value="PJC24504.1"/>
    <property type="molecule type" value="Genomic_DNA"/>
</dbReference>
<comment type="similarity">
    <text evidence="2 8 9">Belongs to the ATPase epsilon chain family.</text>
</comment>
<dbReference type="Gene3D" id="2.60.15.10">
    <property type="entry name" value="F0F1 ATP synthase delta/epsilon subunit, N-terminal"/>
    <property type="match status" value="1"/>
</dbReference>
<evidence type="ECO:0000256" key="7">
    <source>
        <dbReference type="ARBA" id="ARBA00023310"/>
    </source>
</evidence>
<protein>
    <recommendedName>
        <fullName evidence="8">ATP synthase epsilon chain</fullName>
    </recommendedName>
    <alternativeName>
        <fullName evidence="8">ATP synthase F1 sector epsilon subunit</fullName>
    </alternativeName>
    <alternativeName>
        <fullName evidence="8">F-ATPase epsilon subunit</fullName>
    </alternativeName>
</protein>
<evidence type="ECO:0000256" key="1">
    <source>
        <dbReference type="ARBA" id="ARBA00004184"/>
    </source>
</evidence>
<organism evidence="12 13">
    <name type="scientific">Candidatus Uhrbacteria bacterium CG_4_9_14_0_2_um_filter_41_50</name>
    <dbReference type="NCBI Taxonomy" id="1975031"/>
    <lineage>
        <taxon>Bacteria</taxon>
        <taxon>Candidatus Uhriibacteriota</taxon>
    </lineage>
</organism>
<dbReference type="CDD" id="cd12152">
    <property type="entry name" value="F1-ATPase_delta"/>
    <property type="match status" value="1"/>
</dbReference>
<proteinExistence type="inferred from homology"/>
<feature type="coiled-coil region" evidence="10">
    <location>
        <begin position="84"/>
        <end position="111"/>
    </location>
</feature>
<keyword evidence="4 8" id="KW-0406">Ion transport</keyword>
<comment type="function">
    <text evidence="8">Produces ATP from ADP in the presence of a proton gradient across the membrane.</text>
</comment>
<dbReference type="SUPFAM" id="SSF51344">
    <property type="entry name" value="Epsilon subunit of F1F0-ATP synthase N-terminal domain"/>
    <property type="match status" value="1"/>
</dbReference>
<dbReference type="PANTHER" id="PTHR13822:SF10">
    <property type="entry name" value="ATP SYNTHASE EPSILON CHAIN, CHLOROPLASTIC"/>
    <property type="match status" value="1"/>
</dbReference>
<dbReference type="PANTHER" id="PTHR13822">
    <property type="entry name" value="ATP SYNTHASE DELTA/EPSILON CHAIN"/>
    <property type="match status" value="1"/>
</dbReference>
<dbReference type="GO" id="GO:0012505">
    <property type="term" value="C:endomembrane system"/>
    <property type="evidence" value="ECO:0007669"/>
    <property type="project" value="UniProtKB-SubCell"/>
</dbReference>
<dbReference type="InterPro" id="IPR020546">
    <property type="entry name" value="ATP_synth_F1_dsu/esu_N"/>
</dbReference>
<name>A0A2M8EP33_9BACT</name>
<dbReference type="InterPro" id="IPR001469">
    <property type="entry name" value="ATP_synth_F1_dsu/esu"/>
</dbReference>
<accession>A0A2M8EP33</accession>
<comment type="subcellular location">
    <subcellularLocation>
        <location evidence="8">Cell membrane</location>
        <topology evidence="8">Peripheral membrane protein</topology>
    </subcellularLocation>
    <subcellularLocation>
        <location evidence="1">Endomembrane system</location>
        <topology evidence="1">Peripheral membrane protein</topology>
    </subcellularLocation>
</comment>
<dbReference type="Pfam" id="PF02823">
    <property type="entry name" value="ATP-synt_DE_N"/>
    <property type="match status" value="1"/>
</dbReference>
<keyword evidence="6 8" id="KW-0139">CF(1)</keyword>
<comment type="caution">
    <text evidence="12">The sequence shown here is derived from an EMBL/GenBank/DDBJ whole genome shotgun (WGS) entry which is preliminary data.</text>
</comment>
<evidence type="ECO:0000259" key="11">
    <source>
        <dbReference type="Pfam" id="PF02823"/>
    </source>
</evidence>
<comment type="subunit">
    <text evidence="8 9">F-type ATPases have 2 components, CF(1) - the catalytic core - and CF(0) - the membrane proton channel. CF(1) has five subunits: alpha(3), beta(3), gamma(1), delta(1), epsilon(1). CF(0) has three main subunits: a, b and c.</text>
</comment>
<keyword evidence="10" id="KW-0175">Coiled coil</keyword>
<dbReference type="InterPro" id="IPR036771">
    <property type="entry name" value="ATPsynth_dsu/esu_N"/>
</dbReference>
<sequence>MQKINLKIVTPERTVFEDSVDSISVMTEIGEITILPNHAPLVSLLRSGEMRLKDGGNESLLAVSTGLIEVRNENSVVVLADSAERSEELTLEEIEKAKDLAEKRLQEARNQGDVVYADALVHLERELARYKVARKGKYRDVGKQ</sequence>
<keyword evidence="7 8" id="KW-0066">ATP synthesis</keyword>
<dbReference type="AlphaFoldDB" id="A0A2M8EP33"/>
<keyword evidence="8" id="KW-1003">Cell membrane</keyword>